<evidence type="ECO:0000313" key="2">
    <source>
        <dbReference type="Proteomes" id="UP000465785"/>
    </source>
</evidence>
<gene>
    <name evidence="1" type="ORF">MGALJ_30760</name>
</gene>
<evidence type="ECO:0008006" key="3">
    <source>
        <dbReference type="Google" id="ProtNLM"/>
    </source>
</evidence>
<accession>A0A9W4BFQ3</accession>
<dbReference type="AlphaFoldDB" id="A0A9W4BFQ3"/>
<evidence type="ECO:0000313" key="1">
    <source>
        <dbReference type="EMBL" id="BBY93407.1"/>
    </source>
</evidence>
<proteinExistence type="predicted"/>
<dbReference type="EMBL" id="AP022601">
    <property type="protein sequence ID" value="BBY93407.1"/>
    <property type="molecule type" value="Genomic_DNA"/>
</dbReference>
<keyword evidence="2" id="KW-1185">Reference proteome</keyword>
<name>A0A9W4BFQ3_9MYCO</name>
<sequence length="280" mass="30167">MTDTAAARRPAPDPQGDWAATRGVLMSYAYLGSRPQAIDSTSAENLLDLRPDLRTAAGAVLAAPLGIAMLDAATVNVEGMRVLAVTQVDIDIVDCALDIRQAHLAGRITTEMRSQLFTEARINDADDAGRHIGFGTANWAVLNWSPHRFCFPQPGPPEPDWAGLPPLWHAYSGRRRTDGAMEIPRLPLEVGEERLHHGPMLVVTEAVALESAAEALGTDELVVEHLAMTVVAPGRVGPFIATAVFTAIEGDSVGCRVELRDAGRGDRLIAATFVRMRMYD</sequence>
<dbReference type="RefSeq" id="WP_163730346.1">
    <property type="nucleotide sequence ID" value="NZ_AP022601.1"/>
</dbReference>
<dbReference type="Proteomes" id="UP000465785">
    <property type="component" value="Chromosome"/>
</dbReference>
<protein>
    <recommendedName>
        <fullName evidence="3">Thioesterase</fullName>
    </recommendedName>
</protein>
<organism evidence="1 2">
    <name type="scientific">Mycobacterium gallinarum</name>
    <dbReference type="NCBI Taxonomy" id="39689"/>
    <lineage>
        <taxon>Bacteria</taxon>
        <taxon>Bacillati</taxon>
        <taxon>Actinomycetota</taxon>
        <taxon>Actinomycetes</taxon>
        <taxon>Mycobacteriales</taxon>
        <taxon>Mycobacteriaceae</taxon>
        <taxon>Mycobacterium</taxon>
    </lineage>
</organism>
<reference evidence="1 2" key="1">
    <citation type="journal article" date="2019" name="Emerg. Microbes Infect.">
        <title>Comprehensive subspecies identification of 175 nontuberculous mycobacteria species based on 7547 genomic profiles.</title>
        <authorList>
            <person name="Matsumoto Y."/>
            <person name="Kinjo T."/>
            <person name="Motooka D."/>
            <person name="Nabeya D."/>
            <person name="Jung N."/>
            <person name="Uechi K."/>
            <person name="Horii T."/>
            <person name="Iida T."/>
            <person name="Fujita J."/>
            <person name="Nakamura S."/>
        </authorList>
    </citation>
    <scope>NUCLEOTIDE SEQUENCE [LARGE SCALE GENOMIC DNA]</scope>
    <source>
        <strain evidence="1 2">JCM 6399</strain>
    </source>
</reference>
<dbReference type="KEGG" id="mgau:MGALJ_30760"/>